<reference evidence="7" key="1">
    <citation type="journal article" date="2014" name="Front. Microbiol.">
        <title>High frequency of phylogenetically diverse reductive dehalogenase-homologous genes in deep subseafloor sedimentary metagenomes.</title>
        <authorList>
            <person name="Kawai M."/>
            <person name="Futagami T."/>
            <person name="Toyoda A."/>
            <person name="Takaki Y."/>
            <person name="Nishi S."/>
            <person name="Hori S."/>
            <person name="Arai W."/>
            <person name="Tsubouchi T."/>
            <person name="Morono Y."/>
            <person name="Uchiyama I."/>
            <person name="Ito T."/>
            <person name="Fujiyama A."/>
            <person name="Inagaki F."/>
            <person name="Takami H."/>
        </authorList>
    </citation>
    <scope>NUCLEOTIDE SEQUENCE</scope>
    <source>
        <strain evidence="7">Expedition CK06-06</strain>
    </source>
</reference>
<dbReference type="Gene3D" id="3.40.140.10">
    <property type="entry name" value="Cytidine Deaminase, domain 2"/>
    <property type="match status" value="1"/>
</dbReference>
<comment type="caution">
    <text evidence="7">The sequence shown here is derived from an EMBL/GenBank/DDBJ whole genome shotgun (WGS) entry which is preliminary data.</text>
</comment>
<proteinExistence type="predicted"/>
<evidence type="ECO:0000256" key="4">
    <source>
        <dbReference type="ARBA" id="ARBA00022833"/>
    </source>
</evidence>
<name>X1LQN8_9ZZZZ</name>
<dbReference type="PROSITE" id="PS50249">
    <property type="entry name" value="MPN"/>
    <property type="match status" value="1"/>
</dbReference>
<dbReference type="GO" id="GO:0046872">
    <property type="term" value="F:metal ion binding"/>
    <property type="evidence" value="ECO:0007669"/>
    <property type="project" value="UniProtKB-KW"/>
</dbReference>
<evidence type="ECO:0000256" key="3">
    <source>
        <dbReference type="ARBA" id="ARBA00022801"/>
    </source>
</evidence>
<feature type="domain" description="MPN" evidence="6">
    <location>
        <begin position="29"/>
        <end position="138"/>
    </location>
</feature>
<accession>X1LQN8</accession>
<dbReference type="InterPro" id="IPR001405">
    <property type="entry name" value="UPF0758"/>
</dbReference>
<sequence>MRSPHLADTPEPVRILHVTFWVHGEDQYVEVSPFVGRVVGSCSGADHDGGADVWIGYCPVYEPFFQIEHPHIDSVDLFEGTLENIPIRPREIVEGVIKHSAAAVIFVHNHPSGNPEPSQSDKELTRDLVYVDSQQARL</sequence>
<dbReference type="InterPro" id="IPR020891">
    <property type="entry name" value="UPF0758_CS"/>
</dbReference>
<dbReference type="PROSITE" id="PS01302">
    <property type="entry name" value="UPF0758"/>
    <property type="match status" value="1"/>
</dbReference>
<dbReference type="InterPro" id="IPR037518">
    <property type="entry name" value="MPN"/>
</dbReference>
<evidence type="ECO:0000256" key="2">
    <source>
        <dbReference type="ARBA" id="ARBA00022723"/>
    </source>
</evidence>
<keyword evidence="3" id="KW-0378">Hydrolase</keyword>
<protein>
    <recommendedName>
        <fullName evidence="6">MPN domain-containing protein</fullName>
    </recommendedName>
</protein>
<dbReference type="GO" id="GO:0008237">
    <property type="term" value="F:metallopeptidase activity"/>
    <property type="evidence" value="ECO:0007669"/>
    <property type="project" value="UniProtKB-KW"/>
</dbReference>
<keyword evidence="2" id="KW-0479">Metal-binding</keyword>
<dbReference type="EMBL" id="BARV01005883">
    <property type="protein sequence ID" value="GAI04710.1"/>
    <property type="molecule type" value="Genomic_DNA"/>
</dbReference>
<evidence type="ECO:0000256" key="5">
    <source>
        <dbReference type="ARBA" id="ARBA00023049"/>
    </source>
</evidence>
<dbReference type="GO" id="GO:0006508">
    <property type="term" value="P:proteolysis"/>
    <property type="evidence" value="ECO:0007669"/>
    <property type="project" value="UniProtKB-KW"/>
</dbReference>
<gene>
    <name evidence="7" type="ORF">S06H3_11968</name>
</gene>
<evidence type="ECO:0000256" key="1">
    <source>
        <dbReference type="ARBA" id="ARBA00022670"/>
    </source>
</evidence>
<keyword evidence="1" id="KW-0645">Protease</keyword>
<dbReference type="InterPro" id="IPR025657">
    <property type="entry name" value="RadC_JAB"/>
</dbReference>
<evidence type="ECO:0000313" key="7">
    <source>
        <dbReference type="EMBL" id="GAI04710.1"/>
    </source>
</evidence>
<organism evidence="7">
    <name type="scientific">marine sediment metagenome</name>
    <dbReference type="NCBI Taxonomy" id="412755"/>
    <lineage>
        <taxon>unclassified sequences</taxon>
        <taxon>metagenomes</taxon>
        <taxon>ecological metagenomes</taxon>
    </lineage>
</organism>
<keyword evidence="4" id="KW-0862">Zinc</keyword>
<dbReference type="PANTHER" id="PTHR30471">
    <property type="entry name" value="DNA REPAIR PROTEIN RADC"/>
    <property type="match status" value="1"/>
</dbReference>
<dbReference type="Pfam" id="PF04002">
    <property type="entry name" value="RadC"/>
    <property type="match status" value="1"/>
</dbReference>
<evidence type="ECO:0000259" key="6">
    <source>
        <dbReference type="PROSITE" id="PS50249"/>
    </source>
</evidence>
<keyword evidence="5" id="KW-0482">Metalloprotease</keyword>
<dbReference type="AlphaFoldDB" id="X1LQN8"/>
<dbReference type="PANTHER" id="PTHR30471:SF3">
    <property type="entry name" value="UPF0758 PROTEIN YEES-RELATED"/>
    <property type="match status" value="1"/>
</dbReference>